<proteinExistence type="predicted"/>
<dbReference type="AlphaFoldDB" id="X0YNH9"/>
<dbReference type="EMBL" id="BARS01051758">
    <property type="protein sequence ID" value="GAG48457.1"/>
    <property type="molecule type" value="Genomic_DNA"/>
</dbReference>
<protein>
    <submittedName>
        <fullName evidence="1">Uncharacterized protein</fullName>
    </submittedName>
</protein>
<reference evidence="1" key="1">
    <citation type="journal article" date="2014" name="Front. Microbiol.">
        <title>High frequency of phylogenetically diverse reductive dehalogenase-homologous genes in deep subseafloor sedimentary metagenomes.</title>
        <authorList>
            <person name="Kawai M."/>
            <person name="Futagami T."/>
            <person name="Toyoda A."/>
            <person name="Takaki Y."/>
            <person name="Nishi S."/>
            <person name="Hori S."/>
            <person name="Arai W."/>
            <person name="Tsubouchi T."/>
            <person name="Morono Y."/>
            <person name="Uchiyama I."/>
            <person name="Ito T."/>
            <person name="Fujiyama A."/>
            <person name="Inagaki F."/>
            <person name="Takami H."/>
        </authorList>
    </citation>
    <scope>NUCLEOTIDE SEQUENCE</scope>
    <source>
        <strain evidence="1">Expedition CK06-06</strain>
    </source>
</reference>
<name>X0YNH9_9ZZZZ</name>
<gene>
    <name evidence="1" type="ORF">S01H1_77039</name>
</gene>
<feature type="non-terminal residue" evidence="1">
    <location>
        <position position="108"/>
    </location>
</feature>
<evidence type="ECO:0000313" key="1">
    <source>
        <dbReference type="EMBL" id="GAG48457.1"/>
    </source>
</evidence>
<organism evidence="1">
    <name type="scientific">marine sediment metagenome</name>
    <dbReference type="NCBI Taxonomy" id="412755"/>
    <lineage>
        <taxon>unclassified sequences</taxon>
        <taxon>metagenomes</taxon>
        <taxon>ecological metagenomes</taxon>
    </lineage>
</organism>
<accession>X0YNH9</accession>
<sequence>MKLSQHVDKLRSMIEGAFDKQFARLGIGPTKQMELDKLPQELHEKRQRFEEMLENHVGETGCYVNAREKLLDELTFTLFNRIAAVKVMEAASLFPPIFTKQTEHGDRS</sequence>
<comment type="caution">
    <text evidence="1">The sequence shown here is derived from an EMBL/GenBank/DDBJ whole genome shotgun (WGS) entry which is preliminary data.</text>
</comment>